<evidence type="ECO:0000256" key="2">
    <source>
        <dbReference type="ARBA" id="ARBA00012175"/>
    </source>
</evidence>
<keyword evidence="7" id="KW-0150">Chloroplast</keyword>
<evidence type="ECO:0000256" key="6">
    <source>
        <dbReference type="ARBA" id="ARBA00037114"/>
    </source>
</evidence>
<comment type="catalytic activity">
    <reaction evidence="7">
        <text>N-terminal N-formyl-L-methionyl-[peptide] + H2O = N-terminal L-methionyl-[peptide] + formate</text>
        <dbReference type="Rhea" id="RHEA:24420"/>
        <dbReference type="Rhea" id="RHEA-COMP:10639"/>
        <dbReference type="Rhea" id="RHEA-COMP:10640"/>
        <dbReference type="ChEBI" id="CHEBI:15377"/>
        <dbReference type="ChEBI" id="CHEBI:15740"/>
        <dbReference type="ChEBI" id="CHEBI:49298"/>
        <dbReference type="ChEBI" id="CHEBI:64731"/>
        <dbReference type="EC" id="3.5.1.88"/>
    </reaction>
</comment>
<comment type="subcellular location">
    <subcellularLocation>
        <location evidence="7">Plastid</location>
        <location evidence="7">Chloroplast</location>
    </subcellularLocation>
</comment>
<keyword evidence="3 7" id="KW-0479">Metal-binding</keyword>
<keyword evidence="7" id="KW-0934">Plastid</keyword>
<dbReference type="Gene3D" id="3.90.45.10">
    <property type="entry name" value="Peptide deformylase"/>
    <property type="match status" value="1"/>
</dbReference>
<reference evidence="8 9" key="1">
    <citation type="submission" date="2024-09" db="EMBL/GenBank/DDBJ databases">
        <title>Chromosome-scale assembly of Riccia fluitans.</title>
        <authorList>
            <person name="Paukszto L."/>
            <person name="Sawicki J."/>
            <person name="Karawczyk K."/>
            <person name="Piernik-Szablinska J."/>
            <person name="Szczecinska M."/>
            <person name="Mazdziarz M."/>
        </authorList>
    </citation>
    <scope>NUCLEOTIDE SEQUENCE [LARGE SCALE GENOMIC DNA]</scope>
    <source>
        <strain evidence="8">Rf_01</strain>
        <tissue evidence="8">Aerial parts of the thallus</tissue>
    </source>
</reference>
<keyword evidence="5 7" id="KW-0648">Protein biosynthesis</keyword>
<dbReference type="Pfam" id="PF01327">
    <property type="entry name" value="Pep_deformylase"/>
    <property type="match status" value="1"/>
</dbReference>
<dbReference type="NCBIfam" id="NF001159">
    <property type="entry name" value="PRK00150.1-3"/>
    <property type="match status" value="1"/>
</dbReference>
<name>A0ABD1ZNU1_9MARC</name>
<dbReference type="GO" id="GO:0005739">
    <property type="term" value="C:mitochondrion"/>
    <property type="evidence" value="ECO:0007669"/>
    <property type="project" value="UniProtKB-ARBA"/>
</dbReference>
<evidence type="ECO:0000313" key="9">
    <source>
        <dbReference type="Proteomes" id="UP001605036"/>
    </source>
</evidence>
<dbReference type="SUPFAM" id="SSF56420">
    <property type="entry name" value="Peptide deformylase"/>
    <property type="match status" value="1"/>
</dbReference>
<accession>A0ABD1ZNU1</accession>
<dbReference type="HAMAP" id="MF_00163">
    <property type="entry name" value="Pep_deformylase"/>
    <property type="match status" value="1"/>
</dbReference>
<keyword evidence="7" id="KW-0809">Transit peptide</keyword>
<dbReference type="EMBL" id="JBHFFA010000001">
    <property type="protein sequence ID" value="KAL2651894.1"/>
    <property type="molecule type" value="Genomic_DNA"/>
</dbReference>
<dbReference type="GO" id="GO:0006412">
    <property type="term" value="P:translation"/>
    <property type="evidence" value="ECO:0007669"/>
    <property type="project" value="UniProtKB-KW"/>
</dbReference>
<comment type="similarity">
    <text evidence="1 7">Belongs to the polypeptide deformylase family.</text>
</comment>
<dbReference type="InterPro" id="IPR036821">
    <property type="entry name" value="Peptide_deformylase_sf"/>
</dbReference>
<dbReference type="CDD" id="cd00487">
    <property type="entry name" value="Pep_deformylase"/>
    <property type="match status" value="1"/>
</dbReference>
<evidence type="ECO:0000256" key="1">
    <source>
        <dbReference type="ARBA" id="ARBA00010759"/>
    </source>
</evidence>
<dbReference type="PRINTS" id="PR01576">
    <property type="entry name" value="PDEFORMYLASE"/>
</dbReference>
<dbReference type="EC" id="3.5.1.88" evidence="2 7"/>
<sequence length="308" mass="33995">MLLSQLHTATSASNCYLCSNTELVSLSRDGTPSTSLLRGLCRAKSGIKLQYLCRRKFREKMEFFAPQVRDTKLPFHYVSEYYSMPVAAAAAAGGKESVSPICFWGFNKPKVTEVVQAGDPVLHEPALEVRVEDIGSARIEKIINDMVATMRNAPGVGLAAPQIGEQLQIIVLEDTKELMSYASPEEIEEQQREPFDLLVIVNPKLTRKSGLGTAVFFEGCLSVDGYRALVERDLEVEVSGLGRDGTPLHIKASGWKARILQHECDHLMGELYVDKMVPRSFRTTKNLRLPLAAGCPKPGLCKVSAKRV</sequence>
<dbReference type="GO" id="GO:0046872">
    <property type="term" value="F:metal ion binding"/>
    <property type="evidence" value="ECO:0007669"/>
    <property type="project" value="UniProtKB-KW"/>
</dbReference>
<dbReference type="NCBIfam" id="TIGR00079">
    <property type="entry name" value="pept_deformyl"/>
    <property type="match status" value="1"/>
</dbReference>
<comment type="function">
    <text evidence="6 7">Removes the formyl group from the N-terminal Met of newly synthesized proteins.</text>
</comment>
<organism evidence="8 9">
    <name type="scientific">Riccia fluitans</name>
    <dbReference type="NCBI Taxonomy" id="41844"/>
    <lineage>
        <taxon>Eukaryota</taxon>
        <taxon>Viridiplantae</taxon>
        <taxon>Streptophyta</taxon>
        <taxon>Embryophyta</taxon>
        <taxon>Marchantiophyta</taxon>
        <taxon>Marchantiopsida</taxon>
        <taxon>Marchantiidae</taxon>
        <taxon>Marchantiales</taxon>
        <taxon>Ricciaceae</taxon>
        <taxon>Riccia</taxon>
    </lineage>
</organism>
<evidence type="ECO:0000256" key="5">
    <source>
        <dbReference type="ARBA" id="ARBA00022917"/>
    </source>
</evidence>
<dbReference type="AlphaFoldDB" id="A0ABD1ZNU1"/>
<evidence type="ECO:0000256" key="4">
    <source>
        <dbReference type="ARBA" id="ARBA00022801"/>
    </source>
</evidence>
<dbReference type="InterPro" id="IPR023635">
    <property type="entry name" value="Peptide_deformylase"/>
</dbReference>
<dbReference type="GO" id="GO:0009507">
    <property type="term" value="C:chloroplast"/>
    <property type="evidence" value="ECO:0007669"/>
    <property type="project" value="UniProtKB-SubCell"/>
</dbReference>
<dbReference type="PANTHER" id="PTHR10458">
    <property type="entry name" value="PEPTIDE DEFORMYLASE"/>
    <property type="match status" value="1"/>
</dbReference>
<dbReference type="GO" id="GO:0042586">
    <property type="term" value="F:peptide deformylase activity"/>
    <property type="evidence" value="ECO:0007669"/>
    <property type="project" value="UniProtKB-EC"/>
</dbReference>
<evidence type="ECO:0000256" key="7">
    <source>
        <dbReference type="RuleBase" id="RU362111"/>
    </source>
</evidence>
<dbReference type="Proteomes" id="UP001605036">
    <property type="component" value="Unassembled WGS sequence"/>
</dbReference>
<comment type="caution">
    <text evidence="8">The sequence shown here is derived from an EMBL/GenBank/DDBJ whole genome shotgun (WGS) entry which is preliminary data.</text>
</comment>
<protein>
    <recommendedName>
        <fullName evidence="2 7">Peptide deformylase</fullName>
        <ecNumber evidence="2 7">3.5.1.88</ecNumber>
    </recommendedName>
</protein>
<dbReference type="PANTHER" id="PTHR10458:SF2">
    <property type="entry name" value="PEPTIDE DEFORMYLASE, MITOCHONDRIAL"/>
    <property type="match status" value="1"/>
</dbReference>
<proteinExistence type="inferred from homology"/>
<evidence type="ECO:0000256" key="3">
    <source>
        <dbReference type="ARBA" id="ARBA00022723"/>
    </source>
</evidence>
<keyword evidence="4 7" id="KW-0378">Hydrolase</keyword>
<keyword evidence="9" id="KW-1185">Reference proteome</keyword>
<gene>
    <name evidence="8" type="ORF">R1flu_020022</name>
</gene>
<evidence type="ECO:0000313" key="8">
    <source>
        <dbReference type="EMBL" id="KAL2651894.1"/>
    </source>
</evidence>
<dbReference type="FunFam" id="3.90.45.10:FF:000003">
    <property type="entry name" value="Peptide deformylase"/>
    <property type="match status" value="1"/>
</dbReference>